<dbReference type="EMBL" id="KN412784">
    <property type="protein sequence ID" value="KHG19335.1"/>
    <property type="molecule type" value="Genomic_DNA"/>
</dbReference>
<protein>
    <submittedName>
        <fullName evidence="1">Uncharacterized protein</fullName>
    </submittedName>
</protein>
<name>A0A0B0P2U1_GOSAR</name>
<organism evidence="1 2">
    <name type="scientific">Gossypium arboreum</name>
    <name type="common">Tree cotton</name>
    <name type="synonym">Gossypium nanking</name>
    <dbReference type="NCBI Taxonomy" id="29729"/>
    <lineage>
        <taxon>Eukaryota</taxon>
        <taxon>Viridiplantae</taxon>
        <taxon>Streptophyta</taxon>
        <taxon>Embryophyta</taxon>
        <taxon>Tracheophyta</taxon>
        <taxon>Spermatophyta</taxon>
        <taxon>Magnoliopsida</taxon>
        <taxon>eudicotyledons</taxon>
        <taxon>Gunneridae</taxon>
        <taxon>Pentapetalae</taxon>
        <taxon>rosids</taxon>
        <taxon>malvids</taxon>
        <taxon>Malvales</taxon>
        <taxon>Malvaceae</taxon>
        <taxon>Malvoideae</taxon>
        <taxon>Gossypium</taxon>
    </lineage>
</organism>
<dbReference type="AlphaFoldDB" id="A0A0B0P2U1"/>
<sequence>MVAHDEIVLLASISKKKIRLPMASLKVCMAWRSRSWAWSVARVEAVADGVCGAWERQLGLGFAISKNS</sequence>
<reference evidence="2" key="1">
    <citation type="submission" date="2014-09" db="EMBL/GenBank/DDBJ databases">
        <authorList>
            <person name="Mudge J."/>
            <person name="Ramaraj T."/>
            <person name="Lindquist I.E."/>
            <person name="Bharti A.K."/>
            <person name="Sundararajan A."/>
            <person name="Cameron C.T."/>
            <person name="Woodward J.E."/>
            <person name="May G.D."/>
            <person name="Brubaker C."/>
            <person name="Broadhvest J."/>
            <person name="Wilkins T.A."/>
        </authorList>
    </citation>
    <scope>NUCLEOTIDE SEQUENCE</scope>
    <source>
        <strain evidence="2">cv. AKA8401</strain>
    </source>
</reference>
<evidence type="ECO:0000313" key="2">
    <source>
        <dbReference type="Proteomes" id="UP000032142"/>
    </source>
</evidence>
<gene>
    <name evidence="1" type="ORF">F383_25497</name>
</gene>
<evidence type="ECO:0000313" key="1">
    <source>
        <dbReference type="EMBL" id="KHG19335.1"/>
    </source>
</evidence>
<keyword evidence="2" id="KW-1185">Reference proteome</keyword>
<accession>A0A0B0P2U1</accession>
<dbReference type="Proteomes" id="UP000032142">
    <property type="component" value="Unassembled WGS sequence"/>
</dbReference>
<proteinExistence type="predicted"/>